<dbReference type="Pfam" id="PF17171">
    <property type="entry name" value="GST_C_6"/>
    <property type="match status" value="1"/>
</dbReference>
<keyword evidence="2" id="KW-0812">Transmembrane</keyword>
<dbReference type="PANTHER" id="PTHR12289:SF41">
    <property type="entry name" value="FAILED AXON CONNECTIONS-RELATED"/>
    <property type="match status" value="1"/>
</dbReference>
<feature type="domain" description="Thioredoxin-like fold" evidence="4">
    <location>
        <begin position="67"/>
        <end position="160"/>
    </location>
</feature>
<dbReference type="Proteomes" id="UP001519460">
    <property type="component" value="Unassembled WGS sequence"/>
</dbReference>
<evidence type="ECO:0000256" key="1">
    <source>
        <dbReference type="ARBA" id="ARBA00006475"/>
    </source>
</evidence>
<dbReference type="InterPro" id="IPR033468">
    <property type="entry name" value="Metaxin_GST"/>
</dbReference>
<dbReference type="Gene3D" id="1.20.1050.10">
    <property type="match status" value="1"/>
</dbReference>
<dbReference type="PANTHER" id="PTHR12289">
    <property type="entry name" value="METAXIN RELATED"/>
    <property type="match status" value="1"/>
</dbReference>
<gene>
    <name evidence="5" type="ORF">BaRGS_00021447</name>
</gene>
<dbReference type="SFLD" id="SFLDS00019">
    <property type="entry name" value="Glutathione_Transferase_(cytos"/>
    <property type="match status" value="1"/>
</dbReference>
<feature type="transmembrane region" description="Helical" evidence="2">
    <location>
        <begin position="12"/>
        <end position="32"/>
    </location>
</feature>
<dbReference type="SUPFAM" id="SSF52833">
    <property type="entry name" value="Thioredoxin-like"/>
    <property type="match status" value="1"/>
</dbReference>
<dbReference type="SFLD" id="SFLDG01180">
    <property type="entry name" value="SUF1"/>
    <property type="match status" value="1"/>
</dbReference>
<dbReference type="InterPro" id="IPR012336">
    <property type="entry name" value="Thioredoxin-like_fold"/>
</dbReference>
<dbReference type="EMBL" id="JACVVK020000166">
    <property type="protein sequence ID" value="KAK7487358.1"/>
    <property type="molecule type" value="Genomic_DNA"/>
</dbReference>
<dbReference type="CDD" id="cd03193">
    <property type="entry name" value="GST_C_Metaxin"/>
    <property type="match status" value="1"/>
</dbReference>
<dbReference type="SUPFAM" id="SSF47616">
    <property type="entry name" value="GST C-terminal domain-like"/>
    <property type="match status" value="1"/>
</dbReference>
<evidence type="ECO:0000313" key="5">
    <source>
        <dbReference type="EMBL" id="KAK7487358.1"/>
    </source>
</evidence>
<dbReference type="InterPro" id="IPR026928">
    <property type="entry name" value="FAX/IsoI-like"/>
</dbReference>
<evidence type="ECO:0000259" key="3">
    <source>
        <dbReference type="Pfam" id="PF17171"/>
    </source>
</evidence>
<accession>A0ABD0KJF9</accession>
<dbReference type="Pfam" id="PF17172">
    <property type="entry name" value="GST_N_4"/>
    <property type="match status" value="1"/>
</dbReference>
<dbReference type="InterPro" id="IPR036282">
    <property type="entry name" value="Glutathione-S-Trfase_C_sf"/>
</dbReference>
<evidence type="ECO:0000313" key="6">
    <source>
        <dbReference type="Proteomes" id="UP001519460"/>
    </source>
</evidence>
<protein>
    <recommendedName>
        <fullName evidence="7">Failed axon connections-like</fullName>
    </recommendedName>
</protein>
<dbReference type="Gene3D" id="3.40.30.10">
    <property type="entry name" value="Glutaredoxin"/>
    <property type="match status" value="1"/>
</dbReference>
<feature type="domain" description="Metaxin glutathione S-transferase" evidence="3">
    <location>
        <begin position="205"/>
        <end position="267"/>
    </location>
</feature>
<name>A0ABD0KJF9_9CAEN</name>
<comment type="similarity">
    <text evidence="1">Belongs to the FAX family.</text>
</comment>
<sequence length="285" mass="32822">MAEETTKVVPSWFDPMRVALIVGVIGVVIYLFRRRGGTESFVTPDAPRDVVLLHQLGHGVQCPSLSPFAMKLETYLRINNIPYKSLYDRKMGPKGKSPWIEYNGDVIPDSSFIMAYLNDKFHVNMNSNLTSEQQGVAKALQRLAEDSMYFQLGLWRAVYDEEKETFRAIGLNAFYIWMLERKAQSDAYHHGIGRHSEAEVASITEADLKALSDILGDKDYFFGSRPTEVDCTLFGHLSQFVWQAHRSPGEKLINERFPNLKRYCERIKNKYWQDWDELILKPATE</sequence>
<dbReference type="InterPro" id="IPR050931">
    <property type="entry name" value="Mito_Protein_Transport_Metaxin"/>
</dbReference>
<keyword evidence="6" id="KW-1185">Reference proteome</keyword>
<proteinExistence type="inferred from homology"/>
<comment type="caution">
    <text evidence="5">The sequence shown here is derived from an EMBL/GenBank/DDBJ whole genome shotgun (WGS) entry which is preliminary data.</text>
</comment>
<evidence type="ECO:0008006" key="7">
    <source>
        <dbReference type="Google" id="ProtNLM"/>
    </source>
</evidence>
<dbReference type="AlphaFoldDB" id="A0ABD0KJF9"/>
<dbReference type="InterPro" id="IPR036249">
    <property type="entry name" value="Thioredoxin-like_sf"/>
</dbReference>
<keyword evidence="2" id="KW-0472">Membrane</keyword>
<organism evidence="5 6">
    <name type="scientific">Batillaria attramentaria</name>
    <dbReference type="NCBI Taxonomy" id="370345"/>
    <lineage>
        <taxon>Eukaryota</taxon>
        <taxon>Metazoa</taxon>
        <taxon>Spiralia</taxon>
        <taxon>Lophotrochozoa</taxon>
        <taxon>Mollusca</taxon>
        <taxon>Gastropoda</taxon>
        <taxon>Caenogastropoda</taxon>
        <taxon>Sorbeoconcha</taxon>
        <taxon>Cerithioidea</taxon>
        <taxon>Batillariidae</taxon>
        <taxon>Batillaria</taxon>
    </lineage>
</organism>
<evidence type="ECO:0000256" key="2">
    <source>
        <dbReference type="SAM" id="Phobius"/>
    </source>
</evidence>
<dbReference type="SFLD" id="SFLDG01200">
    <property type="entry name" value="SUF1.1"/>
    <property type="match status" value="1"/>
</dbReference>
<evidence type="ECO:0000259" key="4">
    <source>
        <dbReference type="Pfam" id="PF17172"/>
    </source>
</evidence>
<keyword evidence="2" id="KW-1133">Transmembrane helix</keyword>
<reference evidence="5 6" key="1">
    <citation type="journal article" date="2023" name="Sci. Data">
        <title>Genome assembly of the Korean intertidal mud-creeper Batillaria attramentaria.</title>
        <authorList>
            <person name="Patra A.K."/>
            <person name="Ho P.T."/>
            <person name="Jun S."/>
            <person name="Lee S.J."/>
            <person name="Kim Y."/>
            <person name="Won Y.J."/>
        </authorList>
    </citation>
    <scope>NUCLEOTIDE SEQUENCE [LARGE SCALE GENOMIC DNA]</scope>
    <source>
        <strain evidence="5">Wonlab-2016</strain>
    </source>
</reference>
<dbReference type="InterPro" id="IPR040079">
    <property type="entry name" value="Glutathione_S-Trfase"/>
</dbReference>